<protein>
    <recommendedName>
        <fullName evidence="6">Thiamine thiazole synthase</fullName>
        <ecNumber evidence="6">2.4.2.59</ecNumber>
    </recommendedName>
</protein>
<dbReference type="PRINTS" id="PR00469">
    <property type="entry name" value="PNDRDTASEII"/>
</dbReference>
<dbReference type="GO" id="GO:0052837">
    <property type="term" value="P:thiazole biosynthetic process"/>
    <property type="evidence" value="ECO:0007669"/>
    <property type="project" value="UniProtKB-UniRule"/>
</dbReference>
<keyword evidence="4 6" id="KW-0408">Iron</keyword>
<reference evidence="7" key="2">
    <citation type="journal article" date="2021" name="PeerJ">
        <title>Extensive microbial diversity within the chicken gut microbiome revealed by metagenomics and culture.</title>
        <authorList>
            <person name="Gilroy R."/>
            <person name="Ravi A."/>
            <person name="Getino M."/>
            <person name="Pursley I."/>
            <person name="Horton D.L."/>
            <person name="Alikhan N.F."/>
            <person name="Baker D."/>
            <person name="Gharbi K."/>
            <person name="Hall N."/>
            <person name="Watson M."/>
            <person name="Adriaenssens E.M."/>
            <person name="Foster-Nyarko E."/>
            <person name="Jarju S."/>
            <person name="Secka A."/>
            <person name="Antonio M."/>
            <person name="Oren A."/>
            <person name="Chaudhuri R.R."/>
            <person name="La Ragione R."/>
            <person name="Hildebrand F."/>
            <person name="Pallen M.J."/>
        </authorList>
    </citation>
    <scope>NUCLEOTIDE SEQUENCE</scope>
    <source>
        <strain evidence="7">35461</strain>
    </source>
</reference>
<comment type="caution">
    <text evidence="6">Lacks conserved residue(s) required for the propagation of feature annotation.</text>
</comment>
<feature type="binding site" description="in other chain" evidence="6">
    <location>
        <position position="124"/>
    </location>
    <ligand>
        <name>NAD(+)</name>
        <dbReference type="ChEBI" id="CHEBI:57540"/>
        <note>ligand shared between two adjacent protomers</note>
    </ligand>
</feature>
<feature type="binding site" evidence="6">
    <location>
        <position position="152"/>
    </location>
    <ligand>
        <name>Fe cation</name>
        <dbReference type="ChEBI" id="CHEBI:24875"/>
        <note>ligand shared between two adjacent protomers</note>
    </ligand>
</feature>
<comment type="caution">
    <text evidence="7">The sequence shown here is derived from an EMBL/GenBank/DDBJ whole genome shotgun (WGS) entry which is preliminary data.</text>
</comment>
<dbReference type="PANTHER" id="PTHR43422">
    <property type="entry name" value="THIAMINE THIAZOLE SYNTHASE"/>
    <property type="match status" value="1"/>
</dbReference>
<dbReference type="GO" id="GO:0005506">
    <property type="term" value="F:iron ion binding"/>
    <property type="evidence" value="ECO:0007669"/>
    <property type="project" value="UniProtKB-UniRule"/>
</dbReference>
<feature type="binding site" evidence="6">
    <location>
        <begin position="150"/>
        <end position="152"/>
    </location>
    <ligand>
        <name>NAD(+)</name>
        <dbReference type="ChEBI" id="CHEBI:57540"/>
        <note>ligand shared between two adjacent protomers</note>
    </ligand>
</feature>
<feature type="binding site" description="in other chain" evidence="6">
    <location>
        <position position="33"/>
    </location>
    <ligand>
        <name>NAD(+)</name>
        <dbReference type="ChEBI" id="CHEBI:57540"/>
        <note>ligand shared between two adjacent protomers</note>
    </ligand>
</feature>
<keyword evidence="2 6" id="KW-0479">Metal-binding</keyword>
<dbReference type="Proteomes" id="UP000886845">
    <property type="component" value="Unassembled WGS sequence"/>
</dbReference>
<evidence type="ECO:0000256" key="6">
    <source>
        <dbReference type="HAMAP-Rule" id="MF_00304"/>
    </source>
</evidence>
<evidence type="ECO:0000256" key="3">
    <source>
        <dbReference type="ARBA" id="ARBA00022977"/>
    </source>
</evidence>
<feature type="binding site" description="in other chain" evidence="6">
    <location>
        <position position="60"/>
    </location>
    <ligand>
        <name>NAD(+)</name>
        <dbReference type="ChEBI" id="CHEBI:57540"/>
        <note>ligand shared between two adjacent protomers</note>
    </ligand>
</feature>
<gene>
    <name evidence="6" type="primary">thi4</name>
    <name evidence="7" type="ORF">IAC79_01160</name>
</gene>
<dbReference type="NCBIfam" id="TIGR00292">
    <property type="entry name" value="sulfide-dependent adenosine diphosphate thiazole synthase"/>
    <property type="match status" value="1"/>
</dbReference>
<dbReference type="PANTHER" id="PTHR43422:SF3">
    <property type="entry name" value="THIAMINE THIAZOLE SYNTHASE"/>
    <property type="match status" value="1"/>
</dbReference>
<evidence type="ECO:0000256" key="2">
    <source>
        <dbReference type="ARBA" id="ARBA00022723"/>
    </source>
</evidence>
<keyword evidence="5 6" id="KW-0520">NAD</keyword>
<comment type="catalytic activity">
    <reaction evidence="6">
        <text>hydrogen sulfide + glycine + NAD(+) = ADP-5-ethyl-4-methylthiazole-2-carboxylate + nicotinamide + 3 H2O + H(+)</text>
        <dbReference type="Rhea" id="RHEA:55704"/>
        <dbReference type="ChEBI" id="CHEBI:15377"/>
        <dbReference type="ChEBI" id="CHEBI:15378"/>
        <dbReference type="ChEBI" id="CHEBI:17154"/>
        <dbReference type="ChEBI" id="CHEBI:29919"/>
        <dbReference type="ChEBI" id="CHEBI:57305"/>
        <dbReference type="ChEBI" id="CHEBI:57540"/>
        <dbReference type="ChEBI" id="CHEBI:139151"/>
        <dbReference type="EC" id="2.4.2.59"/>
    </reaction>
</comment>
<dbReference type="Gene3D" id="3.50.50.60">
    <property type="entry name" value="FAD/NAD(P)-binding domain"/>
    <property type="match status" value="1"/>
</dbReference>
<feature type="binding site" description="in other chain" evidence="6">
    <location>
        <position position="221"/>
    </location>
    <ligand>
        <name>NAD(+)</name>
        <dbReference type="ChEBI" id="CHEBI:57540"/>
        <note>ligand shared between two adjacent protomers</note>
    </ligand>
</feature>
<comment type="subunit">
    <text evidence="6">Homooctamer; tetramer of dimers.</text>
</comment>
<feature type="binding site" description="in other chain" evidence="6">
    <location>
        <position position="167"/>
    </location>
    <ligand>
        <name>Fe cation</name>
        <dbReference type="ChEBI" id="CHEBI:24875"/>
        <note>ligand shared between two adjacent protomers</note>
    </ligand>
</feature>
<accession>A0A9D1NMG5</accession>
<dbReference type="EMBL" id="DVOR01000037">
    <property type="protein sequence ID" value="HIV08709.1"/>
    <property type="molecule type" value="Genomic_DNA"/>
</dbReference>
<dbReference type="GO" id="GO:0016763">
    <property type="term" value="F:pentosyltransferase activity"/>
    <property type="evidence" value="ECO:0007669"/>
    <property type="project" value="UniProtKB-UniRule"/>
</dbReference>
<dbReference type="HAMAP" id="MF_00304">
    <property type="entry name" value="Thi4"/>
    <property type="match status" value="1"/>
</dbReference>
<comment type="function">
    <text evidence="6">Involved in the biosynthesis of the thiazole moiety of thiamine. Catalyzes the conversion of NAD and glycine to adenosine diphosphate 5-(2-hydroxyethyl)-4-methylthiazole-2-carboxylate (ADT), an adenylated thiazole intermediate, using free sulfide as a source of sulfur.</text>
</comment>
<name>A0A9D1NMG5_9BACT</name>
<dbReference type="InterPro" id="IPR022828">
    <property type="entry name" value="Thi4_prok"/>
</dbReference>
<dbReference type="Pfam" id="PF01946">
    <property type="entry name" value="Thi4"/>
    <property type="match status" value="1"/>
</dbReference>
<dbReference type="GO" id="GO:0009228">
    <property type="term" value="P:thiamine biosynthetic process"/>
    <property type="evidence" value="ECO:0007669"/>
    <property type="project" value="UniProtKB-KW"/>
</dbReference>
<keyword evidence="1 6" id="KW-0808">Transferase</keyword>
<evidence type="ECO:0000256" key="1">
    <source>
        <dbReference type="ARBA" id="ARBA00022679"/>
    </source>
</evidence>
<sequence length="256" mass="27057">MEETISGAIVRAFFEKFERNLAVDVGIVGAGPSGLVAARYLAQAGLKVAVFESKLAPGGGTWGGGMLFNEVVVQADAAPILHDFDITTKDLGNGYHTLDSVEMASGLIFGARKAGAVIFNAMCVEDICVRVGKVCGLVVNWNPVRRLDMHVDPVVVTARAVLDGTGHPSEIVHKAVDKAGIKVDSPTGGIMGEKPMWMEDGERTTVLNTKRLYPGLYASGMAANNVQGGFRMGPIFGGMLKSGKKVADLILQDLRA</sequence>
<dbReference type="SUPFAM" id="SSF51905">
    <property type="entry name" value="FAD/NAD(P)-binding domain"/>
    <property type="match status" value="1"/>
</dbReference>
<dbReference type="EC" id="2.4.2.59" evidence="6"/>
<evidence type="ECO:0000256" key="5">
    <source>
        <dbReference type="ARBA" id="ARBA00023027"/>
    </source>
</evidence>
<proteinExistence type="inferred from homology"/>
<dbReference type="InterPro" id="IPR002922">
    <property type="entry name" value="Thi4_fam"/>
</dbReference>
<comment type="similarity">
    <text evidence="6">Belongs to the THI4 family.</text>
</comment>
<evidence type="ECO:0000313" key="8">
    <source>
        <dbReference type="Proteomes" id="UP000886845"/>
    </source>
</evidence>
<feature type="binding site" evidence="6">
    <location>
        <position position="231"/>
    </location>
    <ligand>
        <name>glycine</name>
        <dbReference type="ChEBI" id="CHEBI:57305"/>
    </ligand>
</feature>
<organism evidence="7 8">
    <name type="scientific">Candidatus Spyradenecus faecavium</name>
    <dbReference type="NCBI Taxonomy" id="2840947"/>
    <lineage>
        <taxon>Bacteria</taxon>
        <taxon>Pseudomonadati</taxon>
        <taxon>Lentisphaerota</taxon>
        <taxon>Lentisphaeria</taxon>
        <taxon>Lentisphaerales</taxon>
        <taxon>Lentisphaeraceae</taxon>
        <taxon>Lentisphaeraceae incertae sedis</taxon>
        <taxon>Candidatus Spyradenecus</taxon>
    </lineage>
</organism>
<comment type="cofactor">
    <cofactor evidence="6">
        <name>Fe(2+)</name>
        <dbReference type="ChEBI" id="CHEBI:29033"/>
    </cofactor>
</comment>
<dbReference type="GO" id="GO:0009229">
    <property type="term" value="P:thiamine diphosphate biosynthetic process"/>
    <property type="evidence" value="ECO:0007669"/>
    <property type="project" value="UniProtKB-UniRule"/>
</dbReference>
<comment type="pathway">
    <text evidence="6">Cofactor biosynthesis; thiamine diphosphate biosynthesis.</text>
</comment>
<evidence type="ECO:0000313" key="7">
    <source>
        <dbReference type="EMBL" id="HIV08709.1"/>
    </source>
</evidence>
<dbReference type="InterPro" id="IPR036188">
    <property type="entry name" value="FAD/NAD-bd_sf"/>
</dbReference>
<dbReference type="AlphaFoldDB" id="A0A9D1NMG5"/>
<keyword evidence="3 6" id="KW-0784">Thiamine biosynthesis</keyword>
<reference evidence="7" key="1">
    <citation type="submission" date="2020-10" db="EMBL/GenBank/DDBJ databases">
        <authorList>
            <person name="Gilroy R."/>
        </authorList>
    </citation>
    <scope>NUCLEOTIDE SEQUENCE</scope>
    <source>
        <strain evidence="7">35461</strain>
    </source>
</reference>
<evidence type="ECO:0000256" key="4">
    <source>
        <dbReference type="ARBA" id="ARBA00023004"/>
    </source>
</evidence>